<comment type="caution">
    <text evidence="1">The sequence shown here is derived from an EMBL/GenBank/DDBJ whole genome shotgun (WGS) entry which is preliminary data.</text>
</comment>
<organism evidence="1 2">
    <name type="scientific">Phytophthora palmivora</name>
    <dbReference type="NCBI Taxonomy" id="4796"/>
    <lineage>
        <taxon>Eukaryota</taxon>
        <taxon>Sar</taxon>
        <taxon>Stramenopiles</taxon>
        <taxon>Oomycota</taxon>
        <taxon>Peronosporomycetes</taxon>
        <taxon>Peronosporales</taxon>
        <taxon>Peronosporaceae</taxon>
        <taxon>Phytophthora</taxon>
    </lineage>
</organism>
<dbReference type="EMBL" id="NCKW01017083">
    <property type="protein sequence ID" value="POM59612.1"/>
    <property type="molecule type" value="Genomic_DNA"/>
</dbReference>
<gene>
    <name evidence="1" type="ORF">PHPALM_31624</name>
</gene>
<evidence type="ECO:0000313" key="2">
    <source>
        <dbReference type="Proteomes" id="UP000237271"/>
    </source>
</evidence>
<accession>A0A2P4X240</accession>
<proteinExistence type="predicted"/>
<keyword evidence="1" id="KW-0378">Hydrolase</keyword>
<dbReference type="GO" id="GO:0008233">
    <property type="term" value="F:peptidase activity"/>
    <property type="evidence" value="ECO:0007669"/>
    <property type="project" value="UniProtKB-KW"/>
</dbReference>
<protein>
    <submittedName>
        <fullName evidence="1">SUMO protease</fullName>
    </submittedName>
</protein>
<dbReference type="OrthoDB" id="124776at2759"/>
<dbReference type="GO" id="GO:0006508">
    <property type="term" value="P:proteolysis"/>
    <property type="evidence" value="ECO:0007669"/>
    <property type="project" value="UniProtKB-KW"/>
</dbReference>
<keyword evidence="1" id="KW-0645">Protease</keyword>
<dbReference type="AlphaFoldDB" id="A0A2P4X240"/>
<dbReference type="Proteomes" id="UP000237271">
    <property type="component" value="Unassembled WGS sequence"/>
</dbReference>
<name>A0A2P4X240_9STRA</name>
<evidence type="ECO:0000313" key="1">
    <source>
        <dbReference type="EMBL" id="POM59612.1"/>
    </source>
</evidence>
<sequence length="151" mass="17717">MKLPCRHAMIYRKHVAKLLTIPYSSIPDRWLRVGALDEELTDITFPLRINSRCEDAKRKKQMTERDKFKSAQKVFSRITSELTDLPDDKFKEALDTLEDWWGKLRQGEVAMDCLETKMTVEEEQMKEDHDSEMPPTQIAETATVLMEERDP</sequence>
<reference evidence="1 2" key="1">
    <citation type="journal article" date="2017" name="Genome Biol. Evol.">
        <title>Phytophthora megakarya and P. palmivora, closely related causal agents of cacao black pod rot, underwent increases in genome sizes and gene numbers by different mechanisms.</title>
        <authorList>
            <person name="Ali S.S."/>
            <person name="Shao J."/>
            <person name="Lary D.J."/>
            <person name="Kronmiller B."/>
            <person name="Shen D."/>
            <person name="Strem M.D."/>
            <person name="Amoako-Attah I."/>
            <person name="Akrofi A.Y."/>
            <person name="Begoude B.A."/>
            <person name="Ten Hoopen G.M."/>
            <person name="Coulibaly K."/>
            <person name="Kebe B.I."/>
            <person name="Melnick R.L."/>
            <person name="Guiltinan M.J."/>
            <person name="Tyler B.M."/>
            <person name="Meinhardt L.W."/>
            <person name="Bailey B.A."/>
        </authorList>
    </citation>
    <scope>NUCLEOTIDE SEQUENCE [LARGE SCALE GENOMIC DNA]</scope>
    <source>
        <strain evidence="2">sbr112.9</strain>
    </source>
</reference>
<keyword evidence="2" id="KW-1185">Reference proteome</keyword>